<organism evidence="1 2">
    <name type="scientific">Staphylococcus xylosus</name>
    <dbReference type="NCBI Taxonomy" id="1288"/>
    <lineage>
        <taxon>Bacteria</taxon>
        <taxon>Bacillati</taxon>
        <taxon>Bacillota</taxon>
        <taxon>Bacilli</taxon>
        <taxon>Bacillales</taxon>
        <taxon>Staphylococcaceae</taxon>
        <taxon>Staphylococcus</taxon>
    </lineage>
</organism>
<proteinExistence type="predicted"/>
<dbReference type="RefSeq" id="WP_119604287.1">
    <property type="nucleotide sequence ID" value="NZ_QXUL01000118.1"/>
</dbReference>
<dbReference type="Proteomes" id="UP000285567">
    <property type="component" value="Unassembled WGS sequence"/>
</dbReference>
<evidence type="ECO:0000313" key="2">
    <source>
        <dbReference type="Proteomes" id="UP000285567"/>
    </source>
</evidence>
<dbReference type="AlphaFoldDB" id="A0A418IJV9"/>
<name>A0A418IJV9_STAXY</name>
<reference evidence="1 2" key="1">
    <citation type="journal article" date="2016" name="Front. Microbiol.">
        <title>Comprehensive Phylogenetic Analysis of Bovine Non-aureus Staphylococci Species Based on Whole-Genome Sequencing.</title>
        <authorList>
            <person name="Naushad S."/>
            <person name="Barkema H.W."/>
            <person name="Luby C."/>
            <person name="Condas L.A."/>
            <person name="Nobrega D.B."/>
            <person name="Carson D.A."/>
            <person name="De Buck J."/>
        </authorList>
    </citation>
    <scope>NUCLEOTIDE SEQUENCE [LARGE SCALE GENOMIC DNA]</scope>
    <source>
        <strain evidence="1 2">SNUC 102</strain>
    </source>
</reference>
<accession>A0A418IJV9</accession>
<comment type="caution">
    <text evidence="1">The sequence shown here is derived from an EMBL/GenBank/DDBJ whole genome shotgun (WGS) entry which is preliminary data.</text>
</comment>
<evidence type="ECO:0000313" key="1">
    <source>
        <dbReference type="EMBL" id="RIN06847.1"/>
    </source>
</evidence>
<gene>
    <name evidence="1" type="ORF">BU097_13995</name>
</gene>
<protein>
    <submittedName>
        <fullName evidence="1">Uncharacterized protein</fullName>
    </submittedName>
</protein>
<dbReference type="EMBL" id="QXUL01000118">
    <property type="protein sequence ID" value="RIN06847.1"/>
    <property type="molecule type" value="Genomic_DNA"/>
</dbReference>
<keyword evidence="2" id="KW-1185">Reference proteome</keyword>
<sequence length="80" mass="9395">MTNGSEGIVWKQNRVAKLMIKAGATSPKTAKTYNDLNIKYKRTFNNLLKKGVIIKTGDKYYLNEYAWEKFRKSFKRLFLL</sequence>
<dbReference type="OrthoDB" id="2408417at2"/>